<gene>
    <name evidence="9" type="ORF">HNQ59_002847</name>
</gene>
<evidence type="ECO:0000256" key="7">
    <source>
        <dbReference type="PIRNR" id="PIRNR002756"/>
    </source>
</evidence>
<comment type="similarity">
    <text evidence="2 7">Belongs to the PstS family.</text>
</comment>
<dbReference type="PANTHER" id="PTHR42996:SF1">
    <property type="entry name" value="PHOSPHATE-BINDING PROTEIN PSTS"/>
    <property type="match status" value="1"/>
</dbReference>
<organism evidence="9 10">
    <name type="scientific">Chitinivorax tropicus</name>
    <dbReference type="NCBI Taxonomy" id="714531"/>
    <lineage>
        <taxon>Bacteria</taxon>
        <taxon>Pseudomonadati</taxon>
        <taxon>Pseudomonadota</taxon>
        <taxon>Betaproteobacteria</taxon>
        <taxon>Chitinivorax</taxon>
    </lineage>
</organism>
<dbReference type="SUPFAM" id="SSF53850">
    <property type="entry name" value="Periplasmic binding protein-like II"/>
    <property type="match status" value="1"/>
</dbReference>
<dbReference type="InterPro" id="IPR050962">
    <property type="entry name" value="Phosphate-bind_PstS"/>
</dbReference>
<accession>A0A840MQ20</accession>
<keyword evidence="5 7" id="KW-0813">Transport</keyword>
<dbReference type="Gene3D" id="3.40.190.10">
    <property type="entry name" value="Periplasmic binding protein-like II"/>
    <property type="match status" value="2"/>
</dbReference>
<protein>
    <recommendedName>
        <fullName evidence="4 7">Phosphate-binding protein PstS</fullName>
    </recommendedName>
</protein>
<sequence length="347" mass="35917">MRGWLLGGYIGLMGCLGGPVMALELSAVGSSAAAPLYSKWAASIQKNGGHTLKFDPAGSAKGIESAKGGKVDFGATDALPPAAELTKAGVIAFPTALTAVVPVVNLPGVKPGQIKLNGEVLAKIFSGKIVEWADPAILALNENEKVPSRPIKLVVRADGSGSTFVLTEYLSRMSADWKGNFGAGFSVKWPSWAVQVKGTAGVAASVKATEGAIGYVDFGAVVESGLVDVRLVNAAGKAAKASVSSITDAVLSSAWQTKGDFDELLINRQGNNAWPIVTGTFVLVPKVLDKARGDVLAEFFVRGFMNGDAAVSSASFVKLPDQVKGKATGALSQLRDKSGNPFNMSFF</sequence>
<dbReference type="PROSITE" id="PS51257">
    <property type="entry name" value="PROKAR_LIPOPROTEIN"/>
    <property type="match status" value="1"/>
</dbReference>
<dbReference type="GO" id="GO:0043190">
    <property type="term" value="C:ATP-binding cassette (ABC) transporter complex"/>
    <property type="evidence" value="ECO:0007669"/>
    <property type="project" value="InterPro"/>
</dbReference>
<dbReference type="RefSeq" id="WP_184040580.1">
    <property type="nucleotide sequence ID" value="NZ_JACHHY010000018.1"/>
</dbReference>
<dbReference type="GO" id="GO:0035435">
    <property type="term" value="P:phosphate ion transmembrane transport"/>
    <property type="evidence" value="ECO:0007669"/>
    <property type="project" value="InterPro"/>
</dbReference>
<keyword evidence="6 7" id="KW-0592">Phosphate transport</keyword>
<feature type="domain" description="PBP" evidence="8">
    <location>
        <begin position="25"/>
        <end position="241"/>
    </location>
</feature>
<dbReference type="GO" id="GO:0042301">
    <property type="term" value="F:phosphate ion binding"/>
    <property type="evidence" value="ECO:0007669"/>
    <property type="project" value="InterPro"/>
</dbReference>
<keyword evidence="10" id="KW-1185">Reference proteome</keyword>
<evidence type="ECO:0000256" key="6">
    <source>
        <dbReference type="ARBA" id="ARBA00022592"/>
    </source>
</evidence>
<evidence type="ECO:0000313" key="9">
    <source>
        <dbReference type="EMBL" id="MBB5019545.1"/>
    </source>
</evidence>
<dbReference type="CDD" id="cd13565">
    <property type="entry name" value="PBP2_PstS"/>
    <property type="match status" value="1"/>
</dbReference>
<comment type="function">
    <text evidence="1 7">Part of the ABC transporter complex PstSACB involved in phosphate import.</text>
</comment>
<dbReference type="PANTHER" id="PTHR42996">
    <property type="entry name" value="PHOSPHATE-BINDING PROTEIN PSTS"/>
    <property type="match status" value="1"/>
</dbReference>
<comment type="caution">
    <text evidence="9">The sequence shown here is derived from an EMBL/GenBank/DDBJ whole genome shotgun (WGS) entry which is preliminary data.</text>
</comment>
<evidence type="ECO:0000259" key="8">
    <source>
        <dbReference type="Pfam" id="PF12849"/>
    </source>
</evidence>
<dbReference type="InterPro" id="IPR005673">
    <property type="entry name" value="ABC_phos-bd_PstS"/>
</dbReference>
<dbReference type="AlphaFoldDB" id="A0A840MQ20"/>
<proteinExistence type="inferred from homology"/>
<dbReference type="InterPro" id="IPR024370">
    <property type="entry name" value="PBP_domain"/>
</dbReference>
<evidence type="ECO:0000256" key="3">
    <source>
        <dbReference type="ARBA" id="ARBA00011529"/>
    </source>
</evidence>
<evidence type="ECO:0000256" key="5">
    <source>
        <dbReference type="ARBA" id="ARBA00022448"/>
    </source>
</evidence>
<dbReference type="EMBL" id="JACHHY010000018">
    <property type="protein sequence ID" value="MBB5019545.1"/>
    <property type="molecule type" value="Genomic_DNA"/>
</dbReference>
<evidence type="ECO:0000256" key="4">
    <source>
        <dbReference type="ARBA" id="ARBA00021889"/>
    </source>
</evidence>
<evidence type="ECO:0000313" key="10">
    <source>
        <dbReference type="Proteomes" id="UP000575898"/>
    </source>
</evidence>
<evidence type="ECO:0000256" key="2">
    <source>
        <dbReference type="ARBA" id="ARBA00008725"/>
    </source>
</evidence>
<comment type="subunit">
    <text evidence="3 7">The complex is composed of two ATP-binding proteins (PstB), two transmembrane proteins (PstC and PstA) and a solute-binding protein (PstS).</text>
</comment>
<dbReference type="Pfam" id="PF12849">
    <property type="entry name" value="PBP_like_2"/>
    <property type="match status" value="1"/>
</dbReference>
<dbReference type="PIRSF" id="PIRSF002756">
    <property type="entry name" value="PstS"/>
    <property type="match status" value="1"/>
</dbReference>
<evidence type="ECO:0000256" key="1">
    <source>
        <dbReference type="ARBA" id="ARBA00002841"/>
    </source>
</evidence>
<dbReference type="Proteomes" id="UP000575898">
    <property type="component" value="Unassembled WGS sequence"/>
</dbReference>
<reference evidence="9 10" key="1">
    <citation type="submission" date="2020-08" db="EMBL/GenBank/DDBJ databases">
        <title>Genomic Encyclopedia of Type Strains, Phase IV (KMG-IV): sequencing the most valuable type-strain genomes for metagenomic binning, comparative biology and taxonomic classification.</title>
        <authorList>
            <person name="Goeker M."/>
        </authorList>
    </citation>
    <scope>NUCLEOTIDE SEQUENCE [LARGE SCALE GENOMIC DNA]</scope>
    <source>
        <strain evidence="9 10">DSM 27165</strain>
    </source>
</reference>
<name>A0A840MQ20_9PROT</name>
<dbReference type="NCBIfam" id="TIGR00975">
    <property type="entry name" value="3a0107s03"/>
    <property type="match status" value="1"/>
</dbReference>